<reference evidence="7" key="1">
    <citation type="journal article" date="2022" name="G3 (Bethesda)">
        <title>Unveiling the complete genome sequence of Alicyclobacillus acidoterrestris DSM 3922T, a taint-producing strain.</title>
        <authorList>
            <person name="Leonardo I.C."/>
            <person name="Barreto Crespo M.T."/>
            <person name="Gaspar F.B."/>
        </authorList>
    </citation>
    <scope>NUCLEOTIDE SEQUENCE [LARGE SCALE GENOMIC DNA]</scope>
    <source>
        <strain evidence="7">DSM 3922</strain>
    </source>
</reference>
<name>A0A9E6ZH34_ALIAG</name>
<dbReference type="NCBIfam" id="NF033517">
    <property type="entry name" value="transpos_IS66"/>
    <property type="match status" value="1"/>
</dbReference>
<feature type="domain" description="Transposase IS66 central" evidence="2">
    <location>
        <begin position="188"/>
        <end position="473"/>
    </location>
</feature>
<dbReference type="InterPro" id="IPR039552">
    <property type="entry name" value="IS66_C"/>
</dbReference>
<dbReference type="KEGG" id="aaco:K1I37_08430"/>
<feature type="domain" description="Transposase TnpC homeodomain" evidence="4">
    <location>
        <begin position="45"/>
        <end position="115"/>
    </location>
</feature>
<feature type="domain" description="Transposase IS66 C-terminal" evidence="5">
    <location>
        <begin position="480"/>
        <end position="520"/>
    </location>
</feature>
<evidence type="ECO:0000256" key="1">
    <source>
        <dbReference type="SAM" id="Coils"/>
    </source>
</evidence>
<evidence type="ECO:0000259" key="5">
    <source>
        <dbReference type="Pfam" id="PF13817"/>
    </source>
</evidence>
<organism evidence="6 7">
    <name type="scientific">Alicyclobacillus acidoterrestris (strain ATCC 49025 / DSM 3922 / CIP 106132 / NCIMB 13137 / GD3B)</name>
    <dbReference type="NCBI Taxonomy" id="1356854"/>
    <lineage>
        <taxon>Bacteria</taxon>
        <taxon>Bacillati</taxon>
        <taxon>Bacillota</taxon>
        <taxon>Bacilli</taxon>
        <taxon>Bacillales</taxon>
        <taxon>Alicyclobacillaceae</taxon>
        <taxon>Alicyclobacillus</taxon>
    </lineage>
</organism>
<protein>
    <submittedName>
        <fullName evidence="6">IS66 family transposase</fullName>
    </submittedName>
</protein>
<dbReference type="Proteomes" id="UP000829401">
    <property type="component" value="Chromosome"/>
</dbReference>
<sequence>MVINVESVNMTKSSASQTEQLESIQNENRLLKQEISDLKQLVSLLLEQLRLSKHKRFGATSERSDSEQLRLFNEVEVESEPAIEEPTTESVSVKPRKNQPGFRDELFKNLPVERIEYRLSEDERVCPCCGECMHEMSSEIRKELKIIPAQKIVIEHVQIIYSCRPCERNGTETPVVKAKMPRPAFPGSLASPSAVAYIMDKKYGDGMPLYRLEQQFARQGMPLSRQTMANWVLTGANQWLQKIYERMHRELLRCKYLHADEITVQVLHESGRAAETNSYMWLYRTGRDAPPIVLYEYQMTRAQEHPIHFLNGFKGYLHVDGYAGYNQIPNVVTVSCWSHARRGFDEAIKSLPSNKRNAPVAAREGLNYCNQLFKIERDLKDATPEERYDQRLKRSLPVLDAFLAWLEVQKDQVLPKSQLGKAIGYCLNRWPKLIAFLEDGNLEIDNNRAERAIKPFVMGRKAWLFSNTPCGARASAMIYSIVETAKENGLSPLHYLTYLFEQMPNVDIDNPETLRDLLPWSSALPESVRNPRKK</sequence>
<feature type="domain" description="Transposase IS66 zinc-finger binding" evidence="3">
    <location>
        <begin position="123"/>
        <end position="167"/>
    </location>
</feature>
<feature type="coiled-coil region" evidence="1">
    <location>
        <begin position="14"/>
        <end position="48"/>
    </location>
</feature>
<dbReference type="Pfam" id="PF13007">
    <property type="entry name" value="LZ_Tnp_IS66"/>
    <property type="match status" value="1"/>
</dbReference>
<dbReference type="EMBL" id="CP080467">
    <property type="protein sequence ID" value="UNO50475.1"/>
    <property type="molecule type" value="Genomic_DNA"/>
</dbReference>
<accession>A0A9E6ZH34</accession>
<dbReference type="AlphaFoldDB" id="A0A9E6ZH34"/>
<dbReference type="Pfam" id="PF13817">
    <property type="entry name" value="DDE_Tnp_IS66_C"/>
    <property type="match status" value="1"/>
</dbReference>
<evidence type="ECO:0000313" key="7">
    <source>
        <dbReference type="Proteomes" id="UP000829401"/>
    </source>
</evidence>
<evidence type="ECO:0000313" key="6">
    <source>
        <dbReference type="EMBL" id="UNO50475.1"/>
    </source>
</evidence>
<keyword evidence="7" id="KW-1185">Reference proteome</keyword>
<keyword evidence="1" id="KW-0175">Coiled coil</keyword>
<proteinExistence type="predicted"/>
<dbReference type="Pfam" id="PF03050">
    <property type="entry name" value="DDE_Tnp_IS66"/>
    <property type="match status" value="1"/>
</dbReference>
<dbReference type="InterPro" id="IPR004291">
    <property type="entry name" value="Transposase_IS66_central"/>
</dbReference>
<evidence type="ECO:0000259" key="3">
    <source>
        <dbReference type="Pfam" id="PF13005"/>
    </source>
</evidence>
<dbReference type="InterPro" id="IPR052344">
    <property type="entry name" value="Transposase-related"/>
</dbReference>
<evidence type="ECO:0000259" key="4">
    <source>
        <dbReference type="Pfam" id="PF13007"/>
    </source>
</evidence>
<gene>
    <name evidence="6" type="ORF">K1I37_08430</name>
</gene>
<evidence type="ECO:0000259" key="2">
    <source>
        <dbReference type="Pfam" id="PF03050"/>
    </source>
</evidence>
<dbReference type="InterPro" id="IPR024463">
    <property type="entry name" value="Transposase_TnpC_homeodom"/>
</dbReference>
<dbReference type="InterPro" id="IPR024474">
    <property type="entry name" value="Znf_dom_IS66"/>
</dbReference>
<dbReference type="Pfam" id="PF13005">
    <property type="entry name" value="zf-IS66"/>
    <property type="match status" value="1"/>
</dbReference>
<dbReference type="PANTHER" id="PTHR33678">
    <property type="entry name" value="BLL1576 PROTEIN"/>
    <property type="match status" value="1"/>
</dbReference>